<dbReference type="SMART" id="SM00862">
    <property type="entry name" value="Trans_reg_C"/>
    <property type="match status" value="1"/>
</dbReference>
<evidence type="ECO:0000256" key="7">
    <source>
        <dbReference type="ARBA" id="ARBA00024867"/>
    </source>
</evidence>
<evidence type="ECO:0000259" key="11">
    <source>
        <dbReference type="PROSITE" id="PS51755"/>
    </source>
</evidence>
<evidence type="ECO:0000256" key="1">
    <source>
        <dbReference type="ARBA" id="ARBA00018672"/>
    </source>
</evidence>
<dbReference type="PROSITE" id="PS50110">
    <property type="entry name" value="RESPONSE_REGULATORY"/>
    <property type="match status" value="1"/>
</dbReference>
<keyword evidence="4" id="KW-0805">Transcription regulation</keyword>
<gene>
    <name evidence="12" type="ORF">SAMN02746066_00600</name>
</gene>
<feature type="domain" description="OmpR/PhoB-type" evidence="11">
    <location>
        <begin position="125"/>
        <end position="223"/>
    </location>
</feature>
<reference evidence="12 13" key="1">
    <citation type="submission" date="2016-11" db="EMBL/GenBank/DDBJ databases">
        <authorList>
            <person name="Jaros S."/>
            <person name="Januszkiewicz K."/>
            <person name="Wedrychowicz H."/>
        </authorList>
    </citation>
    <scope>NUCLEOTIDE SEQUENCE [LARGE SCALE GENOMIC DNA]</scope>
    <source>
        <strain evidence="12 13">DSM 15930</strain>
    </source>
</reference>
<sequence length="232" mass="26273">MKLLLVEDDLNLCDALEEQLKAAGYEVDVCHNAINARYYLTATSHDMVLLDRMLPGKDGVSFLSEIRKKQIMVPVILITAMNGIYDRVDGLDAGADDYLVKPFAMEELFARIRALARRPRQIEAANCLKYGDLTYNIDRKIVNKGEENYILSKKESSLLEFFMRNSGQVVTREQILDRVWGADGTVEDGNIDNYIHFLRKRLKGIESNVLIKTVYGIGYRLEEGAISETSKG</sequence>
<evidence type="ECO:0000313" key="13">
    <source>
        <dbReference type="Proteomes" id="UP000184038"/>
    </source>
</evidence>
<dbReference type="GO" id="GO:0005829">
    <property type="term" value="C:cytosol"/>
    <property type="evidence" value="ECO:0007669"/>
    <property type="project" value="TreeGrafter"/>
</dbReference>
<accession>A0A1M7FR17</accession>
<evidence type="ECO:0000256" key="5">
    <source>
        <dbReference type="ARBA" id="ARBA00023125"/>
    </source>
</evidence>
<dbReference type="CDD" id="cd00383">
    <property type="entry name" value="trans_reg_C"/>
    <property type="match status" value="1"/>
</dbReference>
<dbReference type="Gene3D" id="1.10.10.10">
    <property type="entry name" value="Winged helix-like DNA-binding domain superfamily/Winged helix DNA-binding domain"/>
    <property type="match status" value="1"/>
</dbReference>
<dbReference type="InterPro" id="IPR001789">
    <property type="entry name" value="Sig_transdc_resp-reg_receiver"/>
</dbReference>
<evidence type="ECO:0000313" key="12">
    <source>
        <dbReference type="EMBL" id="SHM06531.1"/>
    </source>
</evidence>
<feature type="modified residue" description="4-aspartylphosphate" evidence="8">
    <location>
        <position position="51"/>
    </location>
</feature>
<dbReference type="Pfam" id="PF00072">
    <property type="entry name" value="Response_reg"/>
    <property type="match status" value="1"/>
</dbReference>
<dbReference type="SUPFAM" id="SSF52172">
    <property type="entry name" value="CheY-like"/>
    <property type="match status" value="1"/>
</dbReference>
<feature type="DNA-binding region" description="OmpR/PhoB-type" evidence="9">
    <location>
        <begin position="125"/>
        <end position="223"/>
    </location>
</feature>
<dbReference type="InterPro" id="IPR016032">
    <property type="entry name" value="Sig_transdc_resp-reg_C-effctor"/>
</dbReference>
<keyword evidence="5 9" id="KW-0238">DNA-binding</keyword>
<dbReference type="GO" id="GO:0006355">
    <property type="term" value="P:regulation of DNA-templated transcription"/>
    <property type="evidence" value="ECO:0007669"/>
    <property type="project" value="InterPro"/>
</dbReference>
<dbReference type="InterPro" id="IPR001867">
    <property type="entry name" value="OmpR/PhoB-type_DNA-bd"/>
</dbReference>
<dbReference type="InterPro" id="IPR036388">
    <property type="entry name" value="WH-like_DNA-bd_sf"/>
</dbReference>
<dbReference type="PROSITE" id="PS51755">
    <property type="entry name" value="OMPR_PHOB"/>
    <property type="match status" value="1"/>
</dbReference>
<keyword evidence="2 8" id="KW-0597">Phosphoprotein</keyword>
<dbReference type="Proteomes" id="UP000184038">
    <property type="component" value="Unassembled WGS sequence"/>
</dbReference>
<dbReference type="GO" id="GO:0032993">
    <property type="term" value="C:protein-DNA complex"/>
    <property type="evidence" value="ECO:0007669"/>
    <property type="project" value="TreeGrafter"/>
</dbReference>
<dbReference type="GO" id="GO:0000976">
    <property type="term" value="F:transcription cis-regulatory region binding"/>
    <property type="evidence" value="ECO:0007669"/>
    <property type="project" value="TreeGrafter"/>
</dbReference>
<dbReference type="Pfam" id="PF00486">
    <property type="entry name" value="Trans_reg_C"/>
    <property type="match status" value="1"/>
</dbReference>
<organism evidence="12 13">
    <name type="scientific">Anaerosporobacter mobilis DSM 15930</name>
    <dbReference type="NCBI Taxonomy" id="1120996"/>
    <lineage>
        <taxon>Bacteria</taxon>
        <taxon>Bacillati</taxon>
        <taxon>Bacillota</taxon>
        <taxon>Clostridia</taxon>
        <taxon>Lachnospirales</taxon>
        <taxon>Lachnospiraceae</taxon>
        <taxon>Anaerosporobacter</taxon>
    </lineage>
</organism>
<proteinExistence type="predicted"/>
<dbReference type="GO" id="GO:0000156">
    <property type="term" value="F:phosphorelay response regulator activity"/>
    <property type="evidence" value="ECO:0007669"/>
    <property type="project" value="TreeGrafter"/>
</dbReference>
<evidence type="ECO:0000256" key="3">
    <source>
        <dbReference type="ARBA" id="ARBA00023012"/>
    </source>
</evidence>
<dbReference type="SMART" id="SM00448">
    <property type="entry name" value="REC"/>
    <property type="match status" value="1"/>
</dbReference>
<dbReference type="AlphaFoldDB" id="A0A1M7FR17"/>
<dbReference type="InterPro" id="IPR039420">
    <property type="entry name" value="WalR-like"/>
</dbReference>
<dbReference type="PANTHER" id="PTHR48111:SF1">
    <property type="entry name" value="TWO-COMPONENT RESPONSE REGULATOR ORR33"/>
    <property type="match status" value="1"/>
</dbReference>
<keyword evidence="3" id="KW-0902">Two-component regulatory system</keyword>
<keyword evidence="6" id="KW-0804">Transcription</keyword>
<feature type="domain" description="Response regulatory" evidence="10">
    <location>
        <begin position="2"/>
        <end position="116"/>
    </location>
</feature>
<dbReference type="SUPFAM" id="SSF46894">
    <property type="entry name" value="C-terminal effector domain of the bipartite response regulators"/>
    <property type="match status" value="1"/>
</dbReference>
<dbReference type="EMBL" id="FRCP01000006">
    <property type="protein sequence ID" value="SHM06531.1"/>
    <property type="molecule type" value="Genomic_DNA"/>
</dbReference>
<evidence type="ECO:0000256" key="8">
    <source>
        <dbReference type="PROSITE-ProRule" id="PRU00169"/>
    </source>
</evidence>
<dbReference type="Gene3D" id="3.40.50.2300">
    <property type="match status" value="1"/>
</dbReference>
<evidence type="ECO:0000259" key="10">
    <source>
        <dbReference type="PROSITE" id="PS50110"/>
    </source>
</evidence>
<name>A0A1M7FR17_9FIRM</name>
<evidence type="ECO:0000256" key="2">
    <source>
        <dbReference type="ARBA" id="ARBA00022553"/>
    </source>
</evidence>
<keyword evidence="13" id="KW-1185">Reference proteome</keyword>
<dbReference type="OrthoDB" id="9790442at2"/>
<dbReference type="Gene3D" id="6.10.250.690">
    <property type="match status" value="1"/>
</dbReference>
<dbReference type="PANTHER" id="PTHR48111">
    <property type="entry name" value="REGULATOR OF RPOS"/>
    <property type="match status" value="1"/>
</dbReference>
<dbReference type="RefSeq" id="WP_073282667.1">
    <property type="nucleotide sequence ID" value="NZ_FRCP01000006.1"/>
</dbReference>
<evidence type="ECO:0000256" key="4">
    <source>
        <dbReference type="ARBA" id="ARBA00023015"/>
    </source>
</evidence>
<dbReference type="STRING" id="1120996.SAMN02746066_00600"/>
<evidence type="ECO:0000256" key="9">
    <source>
        <dbReference type="PROSITE-ProRule" id="PRU01091"/>
    </source>
</evidence>
<protein>
    <recommendedName>
        <fullName evidence="1">Stage 0 sporulation protein A homolog</fullName>
    </recommendedName>
</protein>
<dbReference type="InterPro" id="IPR011006">
    <property type="entry name" value="CheY-like_superfamily"/>
</dbReference>
<evidence type="ECO:0000256" key="6">
    <source>
        <dbReference type="ARBA" id="ARBA00023163"/>
    </source>
</evidence>
<comment type="function">
    <text evidence="7">May play the central regulatory role in sporulation. It may be an element of the effector pathway responsible for the activation of sporulation genes in response to nutritional stress. Spo0A may act in concert with spo0H (a sigma factor) to control the expression of some genes that are critical to the sporulation process.</text>
</comment>